<keyword evidence="1" id="KW-0645">Protease</keyword>
<feature type="domain" description="Peptidase S9A N-terminal" evidence="5">
    <location>
        <begin position="150"/>
        <end position="273"/>
    </location>
</feature>
<dbReference type="Gene3D" id="3.40.50.1820">
    <property type="entry name" value="alpha/beta hydrolase"/>
    <property type="match status" value="1"/>
</dbReference>
<dbReference type="Proteomes" id="UP001600943">
    <property type="component" value="Unassembled WGS sequence"/>
</dbReference>
<evidence type="ECO:0000259" key="4">
    <source>
        <dbReference type="Pfam" id="PF00326"/>
    </source>
</evidence>
<organism evidence="6 7">
    <name type="scientific">Blautia hominis</name>
    <dbReference type="NCBI Taxonomy" id="2025493"/>
    <lineage>
        <taxon>Bacteria</taxon>
        <taxon>Bacillati</taxon>
        <taxon>Bacillota</taxon>
        <taxon>Clostridia</taxon>
        <taxon>Lachnospirales</taxon>
        <taxon>Lachnospiraceae</taxon>
        <taxon>Blautia</taxon>
    </lineage>
</organism>
<keyword evidence="3" id="KW-0720">Serine protease</keyword>
<dbReference type="InterPro" id="IPR029058">
    <property type="entry name" value="AB_hydrolase_fold"/>
</dbReference>
<evidence type="ECO:0000256" key="3">
    <source>
        <dbReference type="ARBA" id="ARBA00022825"/>
    </source>
</evidence>
<dbReference type="PRINTS" id="PR00862">
    <property type="entry name" value="PROLIGOPTASE"/>
</dbReference>
<dbReference type="InterPro" id="IPR002470">
    <property type="entry name" value="Peptidase_S9A"/>
</dbReference>
<dbReference type="Pfam" id="PF00326">
    <property type="entry name" value="Peptidase_S9"/>
    <property type="match status" value="1"/>
</dbReference>
<keyword evidence="2" id="KW-0378">Hydrolase</keyword>
<name>A0ABQ0B7W1_9FIRM</name>
<evidence type="ECO:0000256" key="1">
    <source>
        <dbReference type="ARBA" id="ARBA00022670"/>
    </source>
</evidence>
<proteinExistence type="predicted"/>
<dbReference type="InterPro" id="IPR023302">
    <property type="entry name" value="Pept_S9A_N"/>
</dbReference>
<protein>
    <submittedName>
        <fullName evidence="6">S9 family peptidase</fullName>
    </submittedName>
</protein>
<gene>
    <name evidence="6" type="ORF">K040078D81_16570</name>
</gene>
<keyword evidence="7" id="KW-1185">Reference proteome</keyword>
<dbReference type="Gene3D" id="2.120.10.30">
    <property type="entry name" value="TolB, C-terminal domain"/>
    <property type="match status" value="2"/>
</dbReference>
<accession>A0ABQ0B7W1</accession>
<dbReference type="Pfam" id="PF02897">
    <property type="entry name" value="Peptidase_S9_N"/>
    <property type="match status" value="1"/>
</dbReference>
<dbReference type="RefSeq" id="WP_390404526.1">
    <property type="nucleotide sequence ID" value="NZ_BAABYW010000001.1"/>
</dbReference>
<evidence type="ECO:0000313" key="7">
    <source>
        <dbReference type="Proteomes" id="UP001600943"/>
    </source>
</evidence>
<feature type="domain" description="Peptidase S9 prolyl oligopeptidase catalytic" evidence="4">
    <location>
        <begin position="389"/>
        <end position="593"/>
    </location>
</feature>
<dbReference type="PANTHER" id="PTHR42776">
    <property type="entry name" value="SERINE PEPTIDASE S9 FAMILY MEMBER"/>
    <property type="match status" value="1"/>
</dbReference>
<dbReference type="EMBL" id="BAABYW010000001">
    <property type="protein sequence ID" value="GAA6407540.1"/>
    <property type="molecule type" value="Genomic_DNA"/>
</dbReference>
<comment type="caution">
    <text evidence="6">The sequence shown here is derived from an EMBL/GenBank/DDBJ whole genome shotgun (WGS) entry which is preliminary data.</text>
</comment>
<dbReference type="SUPFAM" id="SSF82171">
    <property type="entry name" value="DPP6 N-terminal domain-like"/>
    <property type="match status" value="1"/>
</dbReference>
<reference evidence="6 7" key="1">
    <citation type="submission" date="2024-04" db="EMBL/GenBank/DDBJ databases">
        <title>Defined microbial consortia suppress multidrug-resistant proinflammatory Enterobacteriaceae via ecological control.</title>
        <authorList>
            <person name="Furuichi M."/>
            <person name="Kawaguchi T."/>
            <person name="Pust M."/>
            <person name="Yasuma K."/>
            <person name="Plichta D."/>
            <person name="Hasegawa N."/>
            <person name="Ohya T."/>
            <person name="Bhattarai S."/>
            <person name="Sasajima S."/>
            <person name="Aoto Y."/>
            <person name="Tuganbaev T."/>
            <person name="Yaginuma M."/>
            <person name="Ueda M."/>
            <person name="Okahashi N."/>
            <person name="Amafuji K."/>
            <person name="Kiridooshi Y."/>
            <person name="Sugita K."/>
            <person name="Strazar M."/>
            <person name="Skelly A."/>
            <person name="Suda W."/>
            <person name="Hattori M."/>
            <person name="Nakamoto N."/>
            <person name="Caballero S."/>
            <person name="Norman J."/>
            <person name="Olle B."/>
            <person name="Tanoue T."/>
            <person name="Arita M."/>
            <person name="Bucci V."/>
            <person name="Atarashi K."/>
            <person name="Xavier R."/>
            <person name="Honda K."/>
        </authorList>
    </citation>
    <scope>NUCLEOTIDE SEQUENCE [LARGE SCALE GENOMIC DNA]</scope>
    <source>
        <strain evidence="7">k04-0078-D8-1</strain>
    </source>
</reference>
<dbReference type="InterPro" id="IPR001375">
    <property type="entry name" value="Peptidase_S9_cat"/>
</dbReference>
<dbReference type="PANTHER" id="PTHR42776:SF27">
    <property type="entry name" value="DIPEPTIDYL PEPTIDASE FAMILY MEMBER 6"/>
    <property type="match status" value="1"/>
</dbReference>
<dbReference type="SUPFAM" id="SSF53474">
    <property type="entry name" value="alpha/beta-Hydrolases"/>
    <property type="match status" value="1"/>
</dbReference>
<evidence type="ECO:0000256" key="2">
    <source>
        <dbReference type="ARBA" id="ARBA00022801"/>
    </source>
</evidence>
<sequence>MGNIKEYLTAAKCSYPVWGKEDTIYYLDTRDGVPQIWEKDLCTGSSRKMTHNSDKISRMRYFAGQVFFAMDMDGDENEQIYRIGTDNREVMPVVYHPRNVRSHLGDVSGDWVYYASNKRLRCIFDICRKNLLNGKTDILIEGKDAVCLPLSISPDEEILLYSRRTSFADMQIYCKNLHTGEERKVSKEQQCAMEESPAWLGDGSGFYFISDREREFKRVLFWDRETGQTQEIYEVDWDVTHIAVSKDDKYLAVVVNEDGDSGIHILETASKKEIKIPQIPLGTIGDEEPVTWSETGYRLLFSFESGSRTQNIWLLDAEEGTLKQVTENENMTVGQDALVEPVLCRYQSFDGLEIPYWLYVPKGIPAENLPVAIYIHGGPESQIRRFYEETIQYLVSEGIAVAAPNVRGSTGYGKTYLNLDNKEKRLDAVGDIEALADHLTKTGTADAKRMAVFGRSYGGYMTLLCAARMPKLWACAVEVVGMFNLVSFLKHTAGYRRAAREAEYGSLEQDRELLKDLSPEAVIEDLTCPLLIVHGANDTRVPVSEAEHAAKRLEALGREVDYLCFEDEGHVIIKQKNRIKYITAASEFLKSHLLQK</sequence>
<dbReference type="InterPro" id="IPR011042">
    <property type="entry name" value="6-blade_b-propeller_TolB-like"/>
</dbReference>
<evidence type="ECO:0000259" key="5">
    <source>
        <dbReference type="Pfam" id="PF02897"/>
    </source>
</evidence>
<evidence type="ECO:0000313" key="6">
    <source>
        <dbReference type="EMBL" id="GAA6407540.1"/>
    </source>
</evidence>